<gene>
    <name evidence="1" type="ORF">FH039_08105</name>
</gene>
<keyword evidence="2" id="KW-1185">Reference proteome</keyword>
<dbReference type="KEGG" id="tic:FH039_08105"/>
<dbReference type="EMBL" id="CP040846">
    <property type="protein sequence ID" value="QDA31570.1"/>
    <property type="molecule type" value="Genomic_DNA"/>
</dbReference>
<sequence>MRKAAIILAVFVFFGVFGFAMASATTVGVDLAHGESDKGLAVLTDKDGNVLAEGMIKTISDVSWAYIGPAEKADELGIKQLGEKITYDAIKDVDFLILGQPTQAFSPDEVQAIVQWWNDGNRILWVAGDSDYGDGPQRIDFVDTILDAIGANLRLDQCSAEDATSNAGAGYRVVGLVNPDSGTPDKDMLTKDFKNGGKVLFHGPGVVAYVDENGNWQSLHGGIADGIYIIVTTSADGQIVENTDPAAQAYTAGDVGEFPLMAVQLFEDKKNVLVVSGETPYGGYEPMWSPTYHGVDLDGPQFVTNFIHWAVSVQQNLGQTETSETGEGGSTCGPAALIGLALIPLALYRRRK</sequence>
<dbReference type="Proteomes" id="UP000306007">
    <property type="component" value="Chromosome"/>
</dbReference>
<proteinExistence type="predicted"/>
<accession>A0A4Y5SNK0</accession>
<organism evidence="1 2">
    <name type="scientific">Thermococcus indicus</name>
    <dbReference type="NCBI Taxonomy" id="2586643"/>
    <lineage>
        <taxon>Archaea</taxon>
        <taxon>Methanobacteriati</taxon>
        <taxon>Methanobacteriota</taxon>
        <taxon>Thermococci</taxon>
        <taxon>Thermococcales</taxon>
        <taxon>Thermococcaceae</taxon>
        <taxon>Thermococcus</taxon>
    </lineage>
</organism>
<dbReference type="InterPro" id="IPR027552">
    <property type="entry name" value="CGP_CTERM"/>
</dbReference>
<protein>
    <submittedName>
        <fullName evidence="1">CGP-CTERM sorting domain-containing protein</fullName>
    </submittedName>
</protein>
<evidence type="ECO:0000313" key="1">
    <source>
        <dbReference type="EMBL" id="QDA31570.1"/>
    </source>
</evidence>
<name>A0A4Y5SNK0_9EURY</name>
<dbReference type="RefSeq" id="WP_139680908.1">
    <property type="nucleotide sequence ID" value="NZ_CP040846.1"/>
</dbReference>
<dbReference type="AlphaFoldDB" id="A0A4Y5SNK0"/>
<reference evidence="1 2" key="1">
    <citation type="submission" date="2019-06" db="EMBL/GenBank/DDBJ databases">
        <title>Thermococcus indicus sp. nov., a Fe(III)-reducing hyperthermophilic archaeon isolated from the Onnuri vent field of the Central Indian Ocean ridge.</title>
        <authorList>
            <person name="Lim J.K."/>
            <person name="Kim Y.J."/>
            <person name="Kwon K.K."/>
        </authorList>
    </citation>
    <scope>NUCLEOTIDE SEQUENCE [LARGE SCALE GENOMIC DNA]</scope>
    <source>
        <strain evidence="1 2">IOH1</strain>
    </source>
</reference>
<dbReference type="NCBIfam" id="TIGR04288">
    <property type="entry name" value="CGP_CTERM"/>
    <property type="match status" value="1"/>
</dbReference>
<evidence type="ECO:0000313" key="2">
    <source>
        <dbReference type="Proteomes" id="UP000306007"/>
    </source>
</evidence>
<dbReference type="GeneID" id="40475139"/>
<dbReference type="OrthoDB" id="18576at2157"/>